<reference evidence="1 2" key="1">
    <citation type="submission" date="2018-03" db="EMBL/GenBank/DDBJ databases">
        <title>Draft genome sequence of Rohu Carp (Labeo rohita).</title>
        <authorList>
            <person name="Das P."/>
            <person name="Kushwaha B."/>
            <person name="Joshi C.G."/>
            <person name="Kumar D."/>
            <person name="Nagpure N.S."/>
            <person name="Sahoo L."/>
            <person name="Das S.P."/>
            <person name="Bit A."/>
            <person name="Patnaik S."/>
            <person name="Meher P.K."/>
            <person name="Jayasankar P."/>
            <person name="Koringa P.G."/>
            <person name="Patel N.V."/>
            <person name="Hinsu A.T."/>
            <person name="Kumar R."/>
            <person name="Pandey M."/>
            <person name="Agarwal S."/>
            <person name="Srivastava S."/>
            <person name="Singh M."/>
            <person name="Iquebal M.A."/>
            <person name="Jaiswal S."/>
            <person name="Angadi U.B."/>
            <person name="Kumar N."/>
            <person name="Raza M."/>
            <person name="Shah T.M."/>
            <person name="Rai A."/>
            <person name="Jena J.K."/>
        </authorList>
    </citation>
    <scope>NUCLEOTIDE SEQUENCE [LARGE SCALE GENOMIC DNA]</scope>
    <source>
        <strain evidence="1">DASCIFA01</strain>
        <tissue evidence="1">Testis</tissue>
    </source>
</reference>
<protein>
    <submittedName>
        <fullName evidence="1">Uncharacterized protein</fullName>
    </submittedName>
</protein>
<keyword evidence="2" id="KW-1185">Reference proteome</keyword>
<dbReference type="SUPFAM" id="SSF56672">
    <property type="entry name" value="DNA/RNA polymerases"/>
    <property type="match status" value="1"/>
</dbReference>
<dbReference type="Proteomes" id="UP000290572">
    <property type="component" value="Unassembled WGS sequence"/>
</dbReference>
<sequence length="195" mass="21474">MGILHLASGSIAILKSIKRIMVLVNWMKRSISAGTTRPRQLILDSNSTDKIPGGAEDRRPLTFFFNEVYEDKLVLGCNEVIGLYTELSKPLTEALKGGKPRMELIIWTEEMEEAFVSIKETLSTCPALRHADAGKVGIKSYSTALGQRVPGRTFYGMVGYYSTPIPISMAGQHPCLLICDSAEWAVKASEEIIAH</sequence>
<accession>A0A498NJV1</accession>
<gene>
    <name evidence="1" type="ORF">ROHU_004688</name>
</gene>
<organism evidence="1 2">
    <name type="scientific">Labeo rohita</name>
    <name type="common">Indian major carp</name>
    <name type="synonym">Cyprinus rohita</name>
    <dbReference type="NCBI Taxonomy" id="84645"/>
    <lineage>
        <taxon>Eukaryota</taxon>
        <taxon>Metazoa</taxon>
        <taxon>Chordata</taxon>
        <taxon>Craniata</taxon>
        <taxon>Vertebrata</taxon>
        <taxon>Euteleostomi</taxon>
        <taxon>Actinopterygii</taxon>
        <taxon>Neopterygii</taxon>
        <taxon>Teleostei</taxon>
        <taxon>Ostariophysi</taxon>
        <taxon>Cypriniformes</taxon>
        <taxon>Cyprinidae</taxon>
        <taxon>Labeoninae</taxon>
        <taxon>Labeonini</taxon>
        <taxon>Labeo</taxon>
    </lineage>
</organism>
<evidence type="ECO:0000313" key="2">
    <source>
        <dbReference type="Proteomes" id="UP000290572"/>
    </source>
</evidence>
<dbReference type="Gene3D" id="3.30.70.270">
    <property type="match status" value="1"/>
</dbReference>
<dbReference type="EMBL" id="QBIY01011407">
    <property type="protein sequence ID" value="RXN32192.1"/>
    <property type="molecule type" value="Genomic_DNA"/>
</dbReference>
<name>A0A498NJV1_LABRO</name>
<dbReference type="InterPro" id="IPR043128">
    <property type="entry name" value="Rev_trsase/Diguanyl_cyclase"/>
</dbReference>
<proteinExistence type="predicted"/>
<dbReference type="AlphaFoldDB" id="A0A498NJV1"/>
<dbReference type="InterPro" id="IPR043502">
    <property type="entry name" value="DNA/RNA_pol_sf"/>
</dbReference>
<comment type="caution">
    <text evidence="1">The sequence shown here is derived from an EMBL/GenBank/DDBJ whole genome shotgun (WGS) entry which is preliminary data.</text>
</comment>
<evidence type="ECO:0000313" key="1">
    <source>
        <dbReference type="EMBL" id="RXN32192.1"/>
    </source>
</evidence>